<evidence type="ECO:0000256" key="2">
    <source>
        <dbReference type="ARBA" id="ARBA00022737"/>
    </source>
</evidence>
<dbReference type="CDD" id="cd00200">
    <property type="entry name" value="WD40"/>
    <property type="match status" value="1"/>
</dbReference>
<dbReference type="InterPro" id="IPR049052">
    <property type="entry name" value="nSTAND1"/>
</dbReference>
<evidence type="ECO:0000259" key="6">
    <source>
        <dbReference type="PROSITE" id="PS50104"/>
    </source>
</evidence>
<dbReference type="PANTHER" id="PTHR44019">
    <property type="entry name" value="WD REPEAT-CONTAINING PROTEIN 55"/>
    <property type="match status" value="1"/>
</dbReference>
<dbReference type="InterPro" id="IPR000157">
    <property type="entry name" value="TIR_dom"/>
</dbReference>
<dbReference type="Pfam" id="PF00400">
    <property type="entry name" value="WD40"/>
    <property type="match status" value="3"/>
</dbReference>
<feature type="repeat" description="WD" evidence="3">
    <location>
        <begin position="835"/>
        <end position="867"/>
    </location>
</feature>
<keyword evidence="4" id="KW-0175">Coiled coil</keyword>
<dbReference type="PROSITE" id="PS50082">
    <property type="entry name" value="WD_REPEATS_2"/>
    <property type="match status" value="4"/>
</dbReference>
<feature type="repeat" description="WD" evidence="3">
    <location>
        <begin position="1324"/>
        <end position="1356"/>
    </location>
</feature>
<feature type="coiled-coil region" evidence="4">
    <location>
        <begin position="580"/>
        <end position="607"/>
    </location>
</feature>
<dbReference type="GO" id="GO:0007165">
    <property type="term" value="P:signal transduction"/>
    <property type="evidence" value="ECO:0007669"/>
    <property type="project" value="InterPro"/>
</dbReference>
<reference evidence="8 10" key="1">
    <citation type="submission" date="2006-04" db="EMBL/GenBank/DDBJ databases">
        <authorList>
            <person name="Nierman W.C."/>
        </authorList>
    </citation>
    <scope>NUCLEOTIDE SEQUENCE [LARGE SCALE GENOMIC DNA]</scope>
    <source>
        <strain evidence="8 10">DW4/3-1</strain>
    </source>
</reference>
<dbReference type="PROSITE" id="PS00678">
    <property type="entry name" value="WD_REPEATS_1"/>
    <property type="match status" value="1"/>
</dbReference>
<dbReference type="Gene3D" id="2.130.10.10">
    <property type="entry name" value="YVTN repeat-like/Quinoprotein amine dehydrogenase"/>
    <property type="match status" value="4"/>
</dbReference>
<dbReference type="SUPFAM" id="SSF82171">
    <property type="entry name" value="DPP6 N-terminal domain-like"/>
    <property type="match status" value="1"/>
</dbReference>
<feature type="region of interest" description="Disordered" evidence="5">
    <location>
        <begin position="1419"/>
        <end position="1440"/>
    </location>
</feature>
<dbReference type="Gene3D" id="3.40.50.10140">
    <property type="entry name" value="Toll/interleukin-1 receptor homology (TIR) domain"/>
    <property type="match status" value="1"/>
</dbReference>
<dbReference type="RefSeq" id="WP_002612066.1">
    <property type="nucleotide sequence ID" value="NC_014623.1"/>
</dbReference>
<dbReference type="InterPro" id="IPR035897">
    <property type="entry name" value="Toll_tir_struct_dom_sf"/>
</dbReference>
<dbReference type="eggNOG" id="COG2319">
    <property type="taxonomic scope" value="Bacteria"/>
</dbReference>
<evidence type="ECO:0000256" key="3">
    <source>
        <dbReference type="PROSITE-ProRule" id="PRU00221"/>
    </source>
</evidence>
<proteinExistence type="predicted"/>
<dbReference type="PROSITE" id="PS50104">
    <property type="entry name" value="TIR"/>
    <property type="match status" value="1"/>
</dbReference>
<dbReference type="PATRIC" id="fig|378806.16.peg.7646"/>
<evidence type="ECO:0000313" key="7">
    <source>
        <dbReference type="EMBL" id="ADO75630.1"/>
    </source>
</evidence>
<dbReference type="InterPro" id="IPR019775">
    <property type="entry name" value="WD40_repeat_CS"/>
</dbReference>
<dbReference type="Proteomes" id="UP000001351">
    <property type="component" value="Chromosome"/>
</dbReference>
<evidence type="ECO:0000256" key="1">
    <source>
        <dbReference type="ARBA" id="ARBA00022574"/>
    </source>
</evidence>
<dbReference type="STRING" id="378806.STAUR_7875"/>
<dbReference type="KEGG" id="sur:STAUR_7875"/>
<sequence>MSLEKSERWDVFLNHNSQDKPLVEKLAHRLLEQGIRPWFDKWDLIPGEEWLPAVTRALQEQPCMAVCIGPSGWGPVQDSEMQNAQYRAMKDPKRRVIPVLLPGSEPHSLTNLLENRTWVDLRKDEEEGFHRLCAAIHGRAPGPGLPSSPECPYRGLQAFERAHARMFFGRAADADLLLGKLRHAQRLLLVVGPSGSGKSSLVLAGLLPAVVSGQLNGSHDWRVATLRPGARPCHALALTLGTIAPKANAPLDTTALQERRQRLLSSPETLTDHADLALAHEPRSPRLLLVVDQLEELFSQCQDAAERTAFLDNLLRAGAVPDGRVHVIATLRSDFLGHCQQQRGLAEHLNSATFLLRPLTEPELHETVTRPALLSGLRFEPGLAEGLVADVRIQPGHLPLLQFALLQLWNERTGNVLTWEGYHRIGKLTGAIAHSAEQVFDGLTKPQQQAARRAFSKLIIAGDGTGDTRRRASRAELAEIGAEVLGLLDRFITGRLLVADGESIELAHEALVNGWERLRGWLDEDRELLLLRQDVTRATEAWLRSGRFPDELWRGSRLARARELKTSLKPLLTHEERAFLHDSEEALRHAEASAAAQRQREAELTQQAVARMLAMRSAQVRAQQPMLSLLLVQEALQYRAEDETRSELYAALLASPLRASIPLNEDGSSASSAFCLSPDGQTVLSLASAEPSLLTRQGKRLATLGMKSIHVHHAQFSPDGEVIAVIPSLSSPDRSVAAYLFNKRGERLSTLQQEENGQPASCAEFSPDGQWILTSRTHAGLSLWKISGERVAQVSVGGGWPYGDFSPDGTQILVIASESRTAALWNPRSREVRQLEGHDHRIIRGRWSPGSQHALTAARDNTARIWDREGQCVATLTGHTAPLSDGAFSPSGKRVLTVSEDRTARVWDLTGKILRVLNDANVALRQGSWSPSGRHLLAEEADGTVHVYRADGKRLSTLRLPDPPDWMGRSSFPTWTPEGGSLLTSRLDHATRAARLDVWTVEPEPARALRRHAMDIQHVVPQPGGTRFLTVSFDKVCLWDAQGTLLRELEPPPGESNTSVSFWNACWAPGGDRFLTYGSHIPVQLWDGEGHLLLAFQGEGPHQRSLRHACFRPDGTQVLTLSTDGSGRLWSLEGREVARLGDHYWGAEYGAFSPSGDRVLTLNAHGELFVWDLAAPLLEIDDPYRPYGAHLHHLSAKPGDTVVLHHAGNGDGLEDEPTRVELHPQPMAPYPYKAVPLLHHWERPLPQTVHAAHFLPGGTELLLWGHQVSCLSIEGGVSRKPRRLTTGQEVTLCLMNPEGSRVYLGYADGTAEVRSPSGAVLLPLRGHEQAVRRIGGSPDGSRLFTVAEDGTIGLWDSDGTRWATLRGHLDPLSDVALLGDGQTLVTAAGPVAWLWPTDEQGLRTLARSRTLRDLTPQERERYLTHGLGPASMPSPTPSRS</sequence>
<dbReference type="SUPFAM" id="SSF101908">
    <property type="entry name" value="Putative isomerase YbhE"/>
    <property type="match status" value="1"/>
</dbReference>
<dbReference type="Gene3D" id="3.40.50.300">
    <property type="entry name" value="P-loop containing nucleotide triphosphate hydrolases"/>
    <property type="match status" value="1"/>
</dbReference>
<dbReference type="InterPro" id="IPR036322">
    <property type="entry name" value="WD40_repeat_dom_sf"/>
</dbReference>
<dbReference type="EMBL" id="CP002271">
    <property type="protein sequence ID" value="ADO75630.1"/>
    <property type="molecule type" value="Genomic_DNA"/>
</dbReference>
<feature type="repeat" description="WD" evidence="3">
    <location>
        <begin position="876"/>
        <end position="909"/>
    </location>
</feature>
<dbReference type="InterPro" id="IPR015943">
    <property type="entry name" value="WD40/YVTN_repeat-like_dom_sf"/>
</dbReference>
<dbReference type="HOGENOM" id="CLU_251577_0_0_7"/>
<organism evidence="8 10">
    <name type="scientific">Stigmatella aurantiaca (strain DW4/3-1)</name>
    <dbReference type="NCBI Taxonomy" id="378806"/>
    <lineage>
        <taxon>Bacteria</taxon>
        <taxon>Pseudomonadati</taxon>
        <taxon>Myxococcota</taxon>
        <taxon>Myxococcia</taxon>
        <taxon>Myxococcales</taxon>
        <taxon>Cystobacterineae</taxon>
        <taxon>Archangiaceae</taxon>
        <taxon>Stigmatella</taxon>
    </lineage>
</organism>
<feature type="domain" description="TIR" evidence="6">
    <location>
        <begin position="7"/>
        <end position="136"/>
    </location>
</feature>
<dbReference type="InterPro" id="IPR050505">
    <property type="entry name" value="WDR55/POC1"/>
</dbReference>
<evidence type="ECO:0000256" key="4">
    <source>
        <dbReference type="SAM" id="Coils"/>
    </source>
</evidence>
<dbReference type="InterPro" id="IPR001680">
    <property type="entry name" value="WD40_rpt"/>
</dbReference>
<gene>
    <name evidence="7" type="ordered locus">STAUR_7875</name>
    <name evidence="8" type="ORF">STIAU_3885</name>
</gene>
<feature type="repeat" description="WD" evidence="3">
    <location>
        <begin position="1099"/>
        <end position="1140"/>
    </location>
</feature>
<dbReference type="eggNOG" id="COG1674">
    <property type="taxonomic scope" value="Bacteria"/>
</dbReference>
<dbReference type="PANTHER" id="PTHR44019:SF8">
    <property type="entry name" value="POC1 CENTRIOLAR PROTEIN HOMOLOG"/>
    <property type="match status" value="1"/>
</dbReference>
<evidence type="ECO:0000313" key="8">
    <source>
        <dbReference type="EMBL" id="EAU68324.1"/>
    </source>
</evidence>
<evidence type="ECO:0000313" key="9">
    <source>
        <dbReference type="Proteomes" id="UP000001351"/>
    </source>
</evidence>
<dbReference type="OrthoDB" id="9765809at2"/>
<keyword evidence="2" id="KW-0677">Repeat</keyword>
<evidence type="ECO:0000256" key="5">
    <source>
        <dbReference type="SAM" id="MobiDB-lite"/>
    </source>
</evidence>
<protein>
    <submittedName>
        <fullName evidence="8">Peptidase C14, caspase catalytic subunit p20</fullName>
    </submittedName>
    <submittedName>
        <fullName evidence="7">WD-40 repeat protein</fullName>
    </submittedName>
</protein>
<dbReference type="Pfam" id="PF20703">
    <property type="entry name" value="nSTAND1"/>
    <property type="match status" value="1"/>
</dbReference>
<dbReference type="Pfam" id="PF13676">
    <property type="entry name" value="TIR_2"/>
    <property type="match status" value="1"/>
</dbReference>
<keyword evidence="1 3" id="KW-0853">WD repeat</keyword>
<keyword evidence="9" id="KW-1185">Reference proteome</keyword>
<accession>Q099H8</accession>
<dbReference type="EMBL" id="AAMD01000018">
    <property type="protein sequence ID" value="EAU68324.1"/>
    <property type="molecule type" value="Genomic_DNA"/>
</dbReference>
<dbReference type="SUPFAM" id="SSF52540">
    <property type="entry name" value="P-loop containing nucleoside triphosphate hydrolases"/>
    <property type="match status" value="1"/>
</dbReference>
<evidence type="ECO:0000313" key="10">
    <source>
        <dbReference type="Proteomes" id="UP000032702"/>
    </source>
</evidence>
<dbReference type="SUPFAM" id="SSF52200">
    <property type="entry name" value="Toll/Interleukin receptor TIR domain"/>
    <property type="match status" value="1"/>
</dbReference>
<reference evidence="7 9" key="2">
    <citation type="journal article" date="2011" name="Mol. Biol. Evol.">
        <title>Comparative genomic analysis of fruiting body formation in Myxococcales.</title>
        <authorList>
            <person name="Huntley S."/>
            <person name="Hamann N."/>
            <person name="Wegener-Feldbrugge S."/>
            <person name="Treuner-Lange A."/>
            <person name="Kube M."/>
            <person name="Reinhardt R."/>
            <person name="Klages S."/>
            <person name="Muller R."/>
            <person name="Ronning C.M."/>
            <person name="Nierman W.C."/>
            <person name="Sogaard-Andersen L."/>
        </authorList>
    </citation>
    <scope>NUCLEOTIDE SEQUENCE [LARGE SCALE GENOMIC DNA]</scope>
    <source>
        <strain evidence="7 9">DW4/3-1</strain>
    </source>
</reference>
<dbReference type="SMART" id="SM00320">
    <property type="entry name" value="WD40"/>
    <property type="match status" value="11"/>
</dbReference>
<dbReference type="PROSITE" id="PS50294">
    <property type="entry name" value="WD_REPEATS_REGION"/>
    <property type="match status" value="3"/>
</dbReference>
<dbReference type="Proteomes" id="UP000032702">
    <property type="component" value="Unassembled WGS sequence"/>
</dbReference>
<dbReference type="InterPro" id="IPR027417">
    <property type="entry name" value="P-loop_NTPase"/>
</dbReference>
<dbReference type="SUPFAM" id="SSF50978">
    <property type="entry name" value="WD40 repeat-like"/>
    <property type="match status" value="1"/>
</dbReference>
<name>Q099H8_STIAD</name>